<dbReference type="Gene3D" id="3.40.140.20">
    <property type="match status" value="2"/>
</dbReference>
<evidence type="ECO:0000256" key="6">
    <source>
        <dbReference type="ARBA" id="ARBA00022801"/>
    </source>
</evidence>
<dbReference type="CDD" id="cd01421">
    <property type="entry name" value="IMPCH"/>
    <property type="match status" value="1"/>
</dbReference>
<dbReference type="STRING" id="279824.SAMN03080617_02134"/>
<comment type="domain">
    <text evidence="10">The IMP cyclohydrolase activity resides in the N-terminal region.</text>
</comment>
<evidence type="ECO:0000256" key="7">
    <source>
        <dbReference type="ARBA" id="ARBA00023268"/>
    </source>
</evidence>
<feature type="domain" description="MGS-like" evidence="11">
    <location>
        <begin position="1"/>
        <end position="148"/>
    </location>
</feature>
<dbReference type="OrthoDB" id="9802065at2"/>
<dbReference type="UniPathway" id="UPA00074">
    <property type="reaction ID" value="UER00133"/>
</dbReference>
<dbReference type="GO" id="GO:0004643">
    <property type="term" value="F:phosphoribosylaminoimidazolecarboxamide formyltransferase activity"/>
    <property type="evidence" value="ECO:0007669"/>
    <property type="project" value="UniProtKB-UniRule"/>
</dbReference>
<proteinExistence type="inferred from homology"/>
<dbReference type="InterPro" id="IPR036914">
    <property type="entry name" value="MGS-like_dom_sf"/>
</dbReference>
<keyword evidence="7 10" id="KW-0511">Multifunctional enzyme</keyword>
<evidence type="ECO:0000256" key="2">
    <source>
        <dbReference type="ARBA" id="ARBA00004954"/>
    </source>
</evidence>
<organism evidence="12 13">
    <name type="scientific">Algoriphagus alkaliphilus</name>
    <dbReference type="NCBI Taxonomy" id="279824"/>
    <lineage>
        <taxon>Bacteria</taxon>
        <taxon>Pseudomonadati</taxon>
        <taxon>Bacteroidota</taxon>
        <taxon>Cytophagia</taxon>
        <taxon>Cytophagales</taxon>
        <taxon>Cyclobacteriaceae</taxon>
        <taxon>Algoriphagus</taxon>
    </lineage>
</organism>
<comment type="catalytic activity">
    <reaction evidence="9 10">
        <text>IMP + H2O = 5-formamido-1-(5-phospho-D-ribosyl)imidazole-4-carboxamide</text>
        <dbReference type="Rhea" id="RHEA:18445"/>
        <dbReference type="ChEBI" id="CHEBI:15377"/>
        <dbReference type="ChEBI" id="CHEBI:58053"/>
        <dbReference type="ChEBI" id="CHEBI:58467"/>
        <dbReference type="EC" id="3.5.4.10"/>
    </reaction>
</comment>
<evidence type="ECO:0000313" key="12">
    <source>
        <dbReference type="EMBL" id="SDA76064.1"/>
    </source>
</evidence>
<dbReference type="NCBIfam" id="NF002049">
    <property type="entry name" value="PRK00881.1"/>
    <property type="match status" value="1"/>
</dbReference>
<dbReference type="PIRSF" id="PIRSF000414">
    <property type="entry name" value="AICARFT_IMPCHas"/>
    <property type="match status" value="1"/>
</dbReference>
<evidence type="ECO:0000256" key="9">
    <source>
        <dbReference type="ARBA" id="ARBA00050687"/>
    </source>
</evidence>
<dbReference type="AlphaFoldDB" id="A0A1G5Y1W2"/>
<dbReference type="InterPro" id="IPR024051">
    <property type="entry name" value="AICAR_Tfase_dup_dom_sf"/>
</dbReference>
<keyword evidence="6 10" id="KW-0378">Hydrolase</keyword>
<accession>A0A1G5Y1W2</accession>
<dbReference type="InterPro" id="IPR016193">
    <property type="entry name" value="Cytidine_deaminase-like"/>
</dbReference>
<sequence>MAIKKIQSALLSVYYKDNLEPIVALLKQHGVKIYSTGGTQKFIEEQGAEVIPVEELTSYPSIFGGRVKTLHPKIFGGILQRRDHDGDLDQAIEYDIPAIDLVIVDLYPFEETVASGAEEAEIIEKIDIGGISLIRAAAKNFKDVIIIASKAQYGELEAKLSEQDGGTTIEDRRYFAAQAFQVSSNYDTHIFNYFNQTENIPALKISETKAKSLRYGENPHQAAHFYGDMEALFDQLNGKELSYNNLVDVDAAVNLIAEFEGETAFAILKHTNACGVALAPTVQEAYKKAFEADTTSAFGGVLVTNQTVDKAAAEEMHSLFFEVLIAPQFTEDALSVLKGKKNRILLRQKMALPGTKMIKTLLNGIIEQDKDLATETKADFKVVTQVAPTDTELDALVFAAKVCKHTKSNTIILSNDTQLFSSGVGQTSRVDALRQAITKAKEFGFELKGAVMASDAFFPFPDCVEIAHEAGITAVVQPGGSIKDQDSIAFCDAHGMSMVMTGVRHFKH</sequence>
<dbReference type="Gene3D" id="3.40.50.1380">
    <property type="entry name" value="Methylglyoxal synthase-like domain"/>
    <property type="match status" value="1"/>
</dbReference>
<evidence type="ECO:0000256" key="8">
    <source>
        <dbReference type="ARBA" id="ARBA00050488"/>
    </source>
</evidence>
<evidence type="ECO:0000256" key="10">
    <source>
        <dbReference type="HAMAP-Rule" id="MF_00139"/>
    </source>
</evidence>
<dbReference type="FunFam" id="3.40.50.1380:FF:000001">
    <property type="entry name" value="Bifunctional purine biosynthesis protein PurH"/>
    <property type="match status" value="1"/>
</dbReference>
<dbReference type="SMART" id="SM00798">
    <property type="entry name" value="AICARFT_IMPCHas"/>
    <property type="match status" value="1"/>
</dbReference>
<keyword evidence="13" id="KW-1185">Reference proteome</keyword>
<dbReference type="FunFam" id="3.40.140.20:FF:000005">
    <property type="entry name" value="Bifunctional purine biosynthesis protein PurH"/>
    <property type="match status" value="1"/>
</dbReference>
<keyword evidence="5 10" id="KW-0658">Purine biosynthesis</keyword>
<dbReference type="PANTHER" id="PTHR11692">
    <property type="entry name" value="BIFUNCTIONAL PURINE BIOSYNTHESIS PROTEIN PURH"/>
    <property type="match status" value="1"/>
</dbReference>
<evidence type="ECO:0000256" key="4">
    <source>
        <dbReference type="ARBA" id="ARBA00022679"/>
    </source>
</evidence>
<dbReference type="FunFam" id="3.40.140.20:FF:000001">
    <property type="entry name" value="Bifunctional purine biosynthesis protein PurH"/>
    <property type="match status" value="1"/>
</dbReference>
<dbReference type="NCBIfam" id="TIGR00355">
    <property type="entry name" value="purH"/>
    <property type="match status" value="1"/>
</dbReference>
<keyword evidence="4 10" id="KW-0808">Transferase</keyword>
<protein>
    <recommendedName>
        <fullName evidence="10">Bifunctional purine biosynthesis protein PurH</fullName>
    </recommendedName>
    <domain>
        <recommendedName>
            <fullName evidence="10">Phosphoribosylaminoimidazolecarboxamide formyltransferase</fullName>
            <ecNumber evidence="10">2.1.2.3</ecNumber>
        </recommendedName>
        <alternativeName>
            <fullName evidence="10">AICAR transformylase</fullName>
        </alternativeName>
    </domain>
    <domain>
        <recommendedName>
            <fullName evidence="10">IMP cyclohydrolase</fullName>
            <ecNumber evidence="10">3.5.4.10</ecNumber>
        </recommendedName>
        <alternativeName>
            <fullName evidence="10">ATIC</fullName>
        </alternativeName>
        <alternativeName>
            <fullName evidence="10">IMP synthase</fullName>
        </alternativeName>
        <alternativeName>
            <fullName evidence="10">Inosinicase</fullName>
        </alternativeName>
    </domain>
</protein>
<dbReference type="SMART" id="SM00851">
    <property type="entry name" value="MGS"/>
    <property type="match status" value="1"/>
</dbReference>
<comment type="similarity">
    <text evidence="3 10">Belongs to the PurH family.</text>
</comment>
<dbReference type="EC" id="2.1.2.3" evidence="10"/>
<dbReference type="InterPro" id="IPR011607">
    <property type="entry name" value="MGS-like_dom"/>
</dbReference>
<dbReference type="Pfam" id="PF01808">
    <property type="entry name" value="AICARFT_IMPCHas"/>
    <property type="match status" value="1"/>
</dbReference>
<dbReference type="GO" id="GO:0003937">
    <property type="term" value="F:IMP cyclohydrolase activity"/>
    <property type="evidence" value="ECO:0007669"/>
    <property type="project" value="UniProtKB-UniRule"/>
</dbReference>
<name>A0A1G5Y1W2_9BACT</name>
<evidence type="ECO:0000256" key="1">
    <source>
        <dbReference type="ARBA" id="ARBA00004844"/>
    </source>
</evidence>
<dbReference type="GO" id="GO:0006189">
    <property type="term" value="P:'de novo' IMP biosynthetic process"/>
    <property type="evidence" value="ECO:0007669"/>
    <property type="project" value="UniProtKB-UniRule"/>
</dbReference>
<dbReference type="PROSITE" id="PS51855">
    <property type="entry name" value="MGS"/>
    <property type="match status" value="1"/>
</dbReference>
<dbReference type="Proteomes" id="UP000198756">
    <property type="component" value="Unassembled WGS sequence"/>
</dbReference>
<evidence type="ECO:0000259" key="11">
    <source>
        <dbReference type="PROSITE" id="PS51855"/>
    </source>
</evidence>
<gene>
    <name evidence="10" type="primary">purH</name>
    <name evidence="12" type="ORF">SAMN03080617_02134</name>
</gene>
<dbReference type="RefSeq" id="WP_092729929.1">
    <property type="nucleotide sequence ID" value="NZ_FMXE01000013.1"/>
</dbReference>
<dbReference type="EMBL" id="FMXE01000013">
    <property type="protein sequence ID" value="SDA76064.1"/>
    <property type="molecule type" value="Genomic_DNA"/>
</dbReference>
<dbReference type="Pfam" id="PF02142">
    <property type="entry name" value="MGS"/>
    <property type="match status" value="1"/>
</dbReference>
<dbReference type="PANTHER" id="PTHR11692:SF0">
    <property type="entry name" value="BIFUNCTIONAL PURINE BIOSYNTHESIS PROTEIN ATIC"/>
    <property type="match status" value="1"/>
</dbReference>
<comment type="pathway">
    <text evidence="1 10">Purine metabolism; IMP biosynthesis via de novo pathway; IMP from 5-formamido-1-(5-phospho-D-ribosyl)imidazole-4-carboxamide: step 1/1.</text>
</comment>
<evidence type="ECO:0000313" key="13">
    <source>
        <dbReference type="Proteomes" id="UP000198756"/>
    </source>
</evidence>
<dbReference type="InterPro" id="IPR002695">
    <property type="entry name" value="PurH-like"/>
</dbReference>
<comment type="pathway">
    <text evidence="2 10">Purine metabolism; IMP biosynthesis via de novo pathway; 5-formamido-1-(5-phospho-D-ribosyl)imidazole-4-carboxamide from 5-amino-1-(5-phospho-D-ribosyl)imidazole-4-carboxamide (10-formyl THF route): step 1/1.</text>
</comment>
<comment type="catalytic activity">
    <reaction evidence="8 10">
        <text>(6R)-10-formyltetrahydrofolate + 5-amino-1-(5-phospho-beta-D-ribosyl)imidazole-4-carboxamide = 5-formamido-1-(5-phospho-D-ribosyl)imidazole-4-carboxamide + (6S)-5,6,7,8-tetrahydrofolate</text>
        <dbReference type="Rhea" id="RHEA:22192"/>
        <dbReference type="ChEBI" id="CHEBI:57453"/>
        <dbReference type="ChEBI" id="CHEBI:58467"/>
        <dbReference type="ChEBI" id="CHEBI:58475"/>
        <dbReference type="ChEBI" id="CHEBI:195366"/>
        <dbReference type="EC" id="2.1.2.3"/>
    </reaction>
</comment>
<reference evidence="13" key="1">
    <citation type="submission" date="2016-10" db="EMBL/GenBank/DDBJ databases">
        <authorList>
            <person name="Varghese N."/>
            <person name="Submissions S."/>
        </authorList>
    </citation>
    <scope>NUCLEOTIDE SEQUENCE [LARGE SCALE GENOMIC DNA]</scope>
    <source>
        <strain evidence="13">DSM 22703</strain>
    </source>
</reference>
<dbReference type="SUPFAM" id="SSF53927">
    <property type="entry name" value="Cytidine deaminase-like"/>
    <property type="match status" value="1"/>
</dbReference>
<dbReference type="HAMAP" id="MF_00139">
    <property type="entry name" value="PurH"/>
    <property type="match status" value="1"/>
</dbReference>
<evidence type="ECO:0000256" key="3">
    <source>
        <dbReference type="ARBA" id="ARBA00007667"/>
    </source>
</evidence>
<dbReference type="EC" id="3.5.4.10" evidence="10"/>
<evidence type="ECO:0000256" key="5">
    <source>
        <dbReference type="ARBA" id="ARBA00022755"/>
    </source>
</evidence>
<dbReference type="SUPFAM" id="SSF52335">
    <property type="entry name" value="Methylglyoxal synthase-like"/>
    <property type="match status" value="1"/>
</dbReference>
<dbReference type="GO" id="GO:0005829">
    <property type="term" value="C:cytosol"/>
    <property type="evidence" value="ECO:0007669"/>
    <property type="project" value="TreeGrafter"/>
</dbReference>